<evidence type="ECO:0000313" key="3">
    <source>
        <dbReference type="EMBL" id="KAJ2670205.1"/>
    </source>
</evidence>
<feature type="region of interest" description="Disordered" evidence="1">
    <location>
        <begin position="206"/>
        <end position="236"/>
    </location>
</feature>
<feature type="domain" description="BZIP" evidence="2">
    <location>
        <begin position="276"/>
        <end position="291"/>
    </location>
</feature>
<reference evidence="3" key="1">
    <citation type="submission" date="2022-07" db="EMBL/GenBank/DDBJ databases">
        <title>Phylogenomic reconstructions and comparative analyses of Kickxellomycotina fungi.</title>
        <authorList>
            <person name="Reynolds N.K."/>
            <person name="Stajich J.E."/>
            <person name="Barry K."/>
            <person name="Grigoriev I.V."/>
            <person name="Crous P."/>
            <person name="Smith M.E."/>
        </authorList>
    </citation>
    <scope>NUCLEOTIDE SEQUENCE</scope>
    <source>
        <strain evidence="3">NRRL 3115</strain>
    </source>
</reference>
<organism evidence="3 4">
    <name type="scientific">Coemansia spiralis</name>
    <dbReference type="NCBI Taxonomy" id="417178"/>
    <lineage>
        <taxon>Eukaryota</taxon>
        <taxon>Fungi</taxon>
        <taxon>Fungi incertae sedis</taxon>
        <taxon>Zoopagomycota</taxon>
        <taxon>Kickxellomycotina</taxon>
        <taxon>Kickxellomycetes</taxon>
        <taxon>Kickxellales</taxon>
        <taxon>Kickxellaceae</taxon>
        <taxon>Coemansia</taxon>
    </lineage>
</organism>
<dbReference type="PROSITE" id="PS00036">
    <property type="entry name" value="BZIP_BASIC"/>
    <property type="match status" value="1"/>
</dbReference>
<dbReference type="InterPro" id="IPR004827">
    <property type="entry name" value="bZIP"/>
</dbReference>
<dbReference type="GO" id="GO:0003700">
    <property type="term" value="F:DNA-binding transcription factor activity"/>
    <property type="evidence" value="ECO:0007669"/>
    <property type="project" value="InterPro"/>
</dbReference>
<feature type="region of interest" description="Disordered" evidence="1">
    <location>
        <begin position="248"/>
        <end position="294"/>
    </location>
</feature>
<accession>A0A9W8G3M2</accession>
<protein>
    <recommendedName>
        <fullName evidence="2">BZIP domain-containing protein</fullName>
    </recommendedName>
</protein>
<comment type="caution">
    <text evidence="3">The sequence shown here is derived from an EMBL/GenBank/DDBJ whole genome shotgun (WGS) entry which is preliminary data.</text>
</comment>
<evidence type="ECO:0000313" key="4">
    <source>
        <dbReference type="Proteomes" id="UP001151518"/>
    </source>
</evidence>
<dbReference type="EMBL" id="JANBTW010000130">
    <property type="protein sequence ID" value="KAJ2670205.1"/>
    <property type="molecule type" value="Genomic_DNA"/>
</dbReference>
<dbReference type="AlphaFoldDB" id="A0A9W8G3M2"/>
<dbReference type="OrthoDB" id="5575552at2759"/>
<evidence type="ECO:0000259" key="2">
    <source>
        <dbReference type="PROSITE" id="PS00036"/>
    </source>
</evidence>
<proteinExistence type="predicted"/>
<name>A0A9W8G3M2_9FUNG</name>
<sequence>MSLSRLPQVALRRLMPALTAVPKSLDDDQLKKILDPQQQQQQQQSLSVKGSLPPKSEFAGITSATQGIISALAKSSAALTSPVLSRILTNLSGSQGVLSAQDLVLLRAASNTSSSFEGQAAINELTAGLPQENGSLLTTPEPASPAVEPLLLDQEPGTGALDSASVDALVSALQGTVAISSMGGASGTSTAVSDNDSMDVGLSAAASVSSSASAETITSRRRATGAASKKSTPQHLSALEEHNALAEEADSMSTAASEHSDDDFPPISANLSAAERRKEQNRRAQKKFRQKDKVRQKEVKWRASQYEDLVATNKRFKKDIDAITRERDMYRRMLDLHGIQLGDEVKTGSSSSSAAILSPSPATSLVAVPGLPLSTATRSSSIASSVTAASPALSPTNTIGMEQIAQDTFGTLPNLSAMNPSALSMLCLLSSITNGAVKADPMFGTSGIPTLPSAQKQTDASQIASALAGVSGTSSMATSRTNTSNATTVSSSIDIDSAISALTSSVQSVPAVSAVGSRFPPLVSSNSASTGLWFDGVTSSSDPLLIESPLMVDQNNIDAQYAQQSTIDGQFVDPMSFIDELLASPGFASSSSMASSLPTGSSSGSVVRKRSYDEAMY</sequence>
<evidence type="ECO:0000256" key="1">
    <source>
        <dbReference type="SAM" id="MobiDB-lite"/>
    </source>
</evidence>
<feature type="compositionally biased region" description="Low complexity" evidence="1">
    <location>
        <begin position="206"/>
        <end position="217"/>
    </location>
</feature>
<dbReference type="Proteomes" id="UP001151518">
    <property type="component" value="Unassembled WGS sequence"/>
</dbReference>
<gene>
    <name evidence="3" type="ORF">GGI25_005925</name>
</gene>